<evidence type="ECO:0000313" key="1">
    <source>
        <dbReference type="EMBL" id="CAK0849180.1"/>
    </source>
</evidence>
<evidence type="ECO:0000313" key="2">
    <source>
        <dbReference type="Proteomes" id="UP001189429"/>
    </source>
</evidence>
<sequence>MDADWSSWDLGSARRAIFSNNESVSRRVLRRLHLRWFHANKKAMKRMLKAGGVPPKVLQLVDDVVDTCRVCKLWMKNGTKATTTVKLSIQFNDEGAMASEEVGAALGRMGTTRKLKAPGQHAQIVELHQDILRKQLHLIDAALRECGIKIPFTRRLAKATFAKNAFLNIGEGTPYKALYRRVPLMLRDFDRSGAQEIDDEDGLAMFRYSQRLREIATASIIEATAQARTERAAKARTGPVAEDLQLEVGDLVDFYKQAKAPKDVPNWQGPAKVASASAPETGTITVHRQGRDLIVNVPDVRRAISYSYAVSFMTVDSDPAIILLDFMHNIGEGFEHLGW</sequence>
<accession>A0ABN9TT30</accession>
<proteinExistence type="predicted"/>
<gene>
    <name evidence="1" type="ORF">PCOR1329_LOCUS41929</name>
</gene>
<protein>
    <submittedName>
        <fullName evidence="1">Uncharacterized protein</fullName>
    </submittedName>
</protein>
<dbReference type="EMBL" id="CAUYUJ010015039">
    <property type="protein sequence ID" value="CAK0849180.1"/>
    <property type="molecule type" value="Genomic_DNA"/>
</dbReference>
<keyword evidence="2" id="KW-1185">Reference proteome</keyword>
<dbReference type="Proteomes" id="UP001189429">
    <property type="component" value="Unassembled WGS sequence"/>
</dbReference>
<feature type="non-terminal residue" evidence="1">
    <location>
        <position position="339"/>
    </location>
</feature>
<name>A0ABN9TT30_9DINO</name>
<comment type="caution">
    <text evidence="1">The sequence shown here is derived from an EMBL/GenBank/DDBJ whole genome shotgun (WGS) entry which is preliminary data.</text>
</comment>
<organism evidence="1 2">
    <name type="scientific">Prorocentrum cordatum</name>
    <dbReference type="NCBI Taxonomy" id="2364126"/>
    <lineage>
        <taxon>Eukaryota</taxon>
        <taxon>Sar</taxon>
        <taxon>Alveolata</taxon>
        <taxon>Dinophyceae</taxon>
        <taxon>Prorocentrales</taxon>
        <taxon>Prorocentraceae</taxon>
        <taxon>Prorocentrum</taxon>
    </lineage>
</organism>
<reference evidence="1" key="1">
    <citation type="submission" date="2023-10" db="EMBL/GenBank/DDBJ databases">
        <authorList>
            <person name="Chen Y."/>
            <person name="Shah S."/>
            <person name="Dougan E. K."/>
            <person name="Thang M."/>
            <person name="Chan C."/>
        </authorList>
    </citation>
    <scope>NUCLEOTIDE SEQUENCE [LARGE SCALE GENOMIC DNA]</scope>
</reference>